<comment type="caution">
    <text evidence="7">The sequence shown here is derived from an EMBL/GenBank/DDBJ whole genome shotgun (WGS) entry which is preliminary data.</text>
</comment>
<dbReference type="SFLD" id="SFLDG01067">
    <property type="entry name" value="SPASM/twitch_domain_containing"/>
    <property type="match status" value="1"/>
</dbReference>
<evidence type="ECO:0000256" key="5">
    <source>
        <dbReference type="ARBA" id="ARBA00023014"/>
    </source>
</evidence>
<dbReference type="Pfam" id="PF04055">
    <property type="entry name" value="Radical_SAM"/>
    <property type="match status" value="1"/>
</dbReference>
<dbReference type="Pfam" id="PF13186">
    <property type="entry name" value="SPASM"/>
    <property type="match status" value="1"/>
</dbReference>
<protein>
    <submittedName>
        <fullName evidence="7">Radical SAM protein</fullName>
    </submittedName>
</protein>
<dbReference type="CDD" id="cd01335">
    <property type="entry name" value="Radical_SAM"/>
    <property type="match status" value="1"/>
</dbReference>
<dbReference type="PROSITE" id="PS51918">
    <property type="entry name" value="RADICAL_SAM"/>
    <property type="match status" value="1"/>
</dbReference>
<evidence type="ECO:0000256" key="3">
    <source>
        <dbReference type="ARBA" id="ARBA00022723"/>
    </source>
</evidence>
<dbReference type="PANTHER" id="PTHR11228:SF7">
    <property type="entry name" value="PQQA PEPTIDE CYCLASE"/>
    <property type="match status" value="1"/>
</dbReference>
<dbReference type="RefSeq" id="WP_117588906.1">
    <property type="nucleotide sequence ID" value="NZ_DAWDIY010000008.1"/>
</dbReference>
<dbReference type="PANTHER" id="PTHR11228">
    <property type="entry name" value="RADICAL SAM DOMAIN PROTEIN"/>
    <property type="match status" value="1"/>
</dbReference>
<evidence type="ECO:0000313" key="10">
    <source>
        <dbReference type="Proteomes" id="UP000261003"/>
    </source>
</evidence>
<dbReference type="GO" id="GO:0046872">
    <property type="term" value="F:metal ion binding"/>
    <property type="evidence" value="ECO:0007669"/>
    <property type="project" value="UniProtKB-KW"/>
</dbReference>
<evidence type="ECO:0000313" key="9">
    <source>
        <dbReference type="EMBL" id="RHD73880.1"/>
    </source>
</evidence>
<accession>A0A3E4WPJ0</accession>
<dbReference type="InterPro" id="IPR013785">
    <property type="entry name" value="Aldolase_TIM"/>
</dbReference>
<dbReference type="GO" id="GO:0051536">
    <property type="term" value="F:iron-sulfur cluster binding"/>
    <property type="evidence" value="ECO:0007669"/>
    <property type="project" value="UniProtKB-KW"/>
</dbReference>
<keyword evidence="5" id="KW-0411">Iron-sulfur</keyword>
<dbReference type="EMBL" id="QSTG01000014">
    <property type="protein sequence ID" value="RGM44155.1"/>
    <property type="molecule type" value="Genomic_DNA"/>
</dbReference>
<gene>
    <name evidence="9" type="ORF">DW783_18435</name>
    <name evidence="8" type="ORF">DWV70_00735</name>
    <name evidence="7" type="ORF">DXC16_10030</name>
</gene>
<dbReference type="EMBL" id="QSAI01000001">
    <property type="protein sequence ID" value="RGW50758.1"/>
    <property type="molecule type" value="Genomic_DNA"/>
</dbReference>
<dbReference type="SFLD" id="SFLDS00029">
    <property type="entry name" value="Radical_SAM"/>
    <property type="match status" value="1"/>
</dbReference>
<evidence type="ECO:0000313" key="7">
    <source>
        <dbReference type="EMBL" id="RGM44155.1"/>
    </source>
</evidence>
<dbReference type="InterPro" id="IPR023885">
    <property type="entry name" value="4Fe4S-binding_SPASM_dom"/>
</dbReference>
<feature type="domain" description="Radical SAM core" evidence="6">
    <location>
        <begin position="92"/>
        <end position="308"/>
    </location>
</feature>
<dbReference type="InterPro" id="IPR050377">
    <property type="entry name" value="Radical_SAM_PqqE_MftC-like"/>
</dbReference>
<dbReference type="Proteomes" id="UP000261003">
    <property type="component" value="Unassembled WGS sequence"/>
</dbReference>
<sequence>MAKYNIDSGKIYDFPDNISIVNHNEKILIIAPEEANWIVLDSTQQQYVFNLFHSGLSIEEILKIPSIDSSDVKFVVTQIEARKFYKQGPNIQRVDKTMHLYLTNRCNLSCPHCYMFSGKAERNELETQEIKKLISDFTKISNGTSITFSGGEPTIRTDFEEIVRTAYEMGLEVKILTNGTQLSSERITALSKYISSVQISIDGFSEESNALIRGKGSFSKALAAVDAFISNGVYTSIAITPSLDSLRKYMDKYIEFAQVLIQKYENDAFELRFSEELLNGRCISNAENINSEYRELMSNIQKELYGSDYKLWEFVKTLTDNPKITNCSFGSISINSTGDVFLCPRISDLKSIGNIRTKKFKDINDEAITAESLTSITNLIPCNTCELRYICGGGCRIEEYPGLTYRETFVGINPKEYPRLECNKNLKKKFYDLMIESNEYFYRDLNEE</sequence>
<comment type="cofactor">
    <cofactor evidence="1">
        <name>[4Fe-4S] cluster</name>
        <dbReference type="ChEBI" id="CHEBI:49883"/>
    </cofactor>
</comment>
<evidence type="ECO:0000256" key="1">
    <source>
        <dbReference type="ARBA" id="ARBA00001966"/>
    </source>
</evidence>
<keyword evidence="3" id="KW-0479">Metal-binding</keyword>
<evidence type="ECO:0000256" key="4">
    <source>
        <dbReference type="ARBA" id="ARBA00023004"/>
    </source>
</evidence>
<organism evidence="7 10">
    <name type="scientific">Phocaeicola vulgatus</name>
    <name type="common">Bacteroides vulgatus</name>
    <dbReference type="NCBI Taxonomy" id="821"/>
    <lineage>
        <taxon>Bacteria</taxon>
        <taxon>Pseudomonadati</taxon>
        <taxon>Bacteroidota</taxon>
        <taxon>Bacteroidia</taxon>
        <taxon>Bacteroidales</taxon>
        <taxon>Bacteroidaceae</taxon>
        <taxon>Phocaeicola</taxon>
    </lineage>
</organism>
<evidence type="ECO:0000313" key="12">
    <source>
        <dbReference type="Proteomes" id="UP000285469"/>
    </source>
</evidence>
<dbReference type="EMBL" id="QSJM01000070">
    <property type="protein sequence ID" value="RHD73880.1"/>
    <property type="molecule type" value="Genomic_DNA"/>
</dbReference>
<dbReference type="SUPFAM" id="SSF102114">
    <property type="entry name" value="Radical SAM enzymes"/>
    <property type="match status" value="1"/>
</dbReference>
<evidence type="ECO:0000259" key="6">
    <source>
        <dbReference type="PROSITE" id="PS51918"/>
    </source>
</evidence>
<name>A0A3E4WPJ0_PHOVU</name>
<keyword evidence="4" id="KW-0408">Iron</keyword>
<dbReference type="SFLD" id="SFLDG01386">
    <property type="entry name" value="main_SPASM_domain-containing"/>
    <property type="match status" value="1"/>
</dbReference>
<dbReference type="InterPro" id="IPR058240">
    <property type="entry name" value="rSAM_sf"/>
</dbReference>
<dbReference type="Gene3D" id="3.20.20.70">
    <property type="entry name" value="Aldolase class I"/>
    <property type="match status" value="1"/>
</dbReference>
<evidence type="ECO:0000256" key="2">
    <source>
        <dbReference type="ARBA" id="ARBA00022691"/>
    </source>
</evidence>
<dbReference type="AlphaFoldDB" id="A0A3E4WPJ0"/>
<dbReference type="GO" id="GO:0003824">
    <property type="term" value="F:catalytic activity"/>
    <property type="evidence" value="ECO:0007669"/>
    <property type="project" value="InterPro"/>
</dbReference>
<dbReference type="Proteomes" id="UP000283429">
    <property type="component" value="Unassembled WGS sequence"/>
</dbReference>
<dbReference type="Proteomes" id="UP000285469">
    <property type="component" value="Unassembled WGS sequence"/>
</dbReference>
<keyword evidence="2" id="KW-0949">S-adenosyl-L-methionine</keyword>
<dbReference type="NCBIfam" id="TIGR04085">
    <property type="entry name" value="rSAM_more_4Fe4S"/>
    <property type="match status" value="1"/>
</dbReference>
<evidence type="ECO:0000313" key="8">
    <source>
        <dbReference type="EMBL" id="RGW50758.1"/>
    </source>
</evidence>
<evidence type="ECO:0000313" key="11">
    <source>
        <dbReference type="Proteomes" id="UP000283429"/>
    </source>
</evidence>
<dbReference type="InterPro" id="IPR007197">
    <property type="entry name" value="rSAM"/>
</dbReference>
<reference evidence="10 11" key="1">
    <citation type="submission" date="2018-08" db="EMBL/GenBank/DDBJ databases">
        <title>A genome reference for cultivated species of the human gut microbiota.</title>
        <authorList>
            <person name="Zou Y."/>
            <person name="Xue W."/>
            <person name="Luo G."/>
        </authorList>
    </citation>
    <scope>NUCLEOTIDE SEQUENCE [LARGE SCALE GENOMIC DNA]</scope>
    <source>
        <strain evidence="8 12">AF12-25</strain>
        <strain evidence="9 11">AM30-40</strain>
        <strain evidence="7 10">OM08-13BH</strain>
    </source>
</reference>
<proteinExistence type="predicted"/>